<evidence type="ECO:0000313" key="10">
    <source>
        <dbReference type="EMBL" id="GGD43708.1"/>
    </source>
</evidence>
<dbReference type="PROSITE" id="PS50850">
    <property type="entry name" value="MFS"/>
    <property type="match status" value="1"/>
</dbReference>
<keyword evidence="3" id="KW-1003">Cell membrane</keyword>
<evidence type="ECO:0000259" key="9">
    <source>
        <dbReference type="PROSITE" id="PS50850"/>
    </source>
</evidence>
<feature type="transmembrane region" description="Helical" evidence="8">
    <location>
        <begin position="223"/>
        <end position="244"/>
    </location>
</feature>
<dbReference type="EMBL" id="BMIO01000005">
    <property type="protein sequence ID" value="GGD43708.1"/>
    <property type="molecule type" value="Genomic_DNA"/>
</dbReference>
<dbReference type="GO" id="GO:0022857">
    <property type="term" value="F:transmembrane transporter activity"/>
    <property type="evidence" value="ECO:0007669"/>
    <property type="project" value="InterPro"/>
</dbReference>
<feature type="compositionally biased region" description="Low complexity" evidence="7">
    <location>
        <begin position="11"/>
        <end position="21"/>
    </location>
</feature>
<dbReference type="Gene3D" id="1.20.1250.20">
    <property type="entry name" value="MFS general substrate transporter like domains"/>
    <property type="match status" value="1"/>
</dbReference>
<dbReference type="Gene3D" id="1.20.1720.10">
    <property type="entry name" value="Multidrug resistance protein D"/>
    <property type="match status" value="1"/>
</dbReference>
<evidence type="ECO:0000256" key="6">
    <source>
        <dbReference type="ARBA" id="ARBA00023136"/>
    </source>
</evidence>
<feature type="transmembrane region" description="Helical" evidence="8">
    <location>
        <begin position="136"/>
        <end position="154"/>
    </location>
</feature>
<dbReference type="PANTHER" id="PTHR42718">
    <property type="entry name" value="MAJOR FACILITATOR SUPERFAMILY MULTIDRUG TRANSPORTER MFSC"/>
    <property type="match status" value="1"/>
</dbReference>
<feature type="transmembrane region" description="Helical" evidence="8">
    <location>
        <begin position="287"/>
        <end position="311"/>
    </location>
</feature>
<keyword evidence="5 8" id="KW-1133">Transmembrane helix</keyword>
<evidence type="ECO:0000313" key="11">
    <source>
        <dbReference type="Proteomes" id="UP000598997"/>
    </source>
</evidence>
<feature type="transmembrane region" description="Helical" evidence="8">
    <location>
        <begin position="107"/>
        <end position="130"/>
    </location>
</feature>
<keyword evidence="6 8" id="KW-0472">Membrane</keyword>
<feature type="transmembrane region" description="Helical" evidence="8">
    <location>
        <begin position="354"/>
        <end position="373"/>
    </location>
</feature>
<sequence>MLRMRSDVKDAGAAGPAGDSSAADAGYPGLPMPRRFYAIAAISFGLALLVIDGQIANVALPTLSRELGVGEGAITSVVTIYQLVMVMGLLPLASLGDRIGHRKLYQIGQLVFCIASALCFFVDSFSMLLVLRAGQAIGASMAMAVNVALVRAIYPEKSLGAGLGFNSIIIASSAALAPTLGGYIVAHFPWQAVFFVAAPLAVISLLLGRALPDPQPRPGKTDWTGGIWSAVTMALLIGGLQLASHENTRWLGIASVVAGVASTWFLVKRESTRDRPIVPVDLLKMPVIGLSALAAVAVFLSAGALMITLPFRLEQGMGYSPDQVGLLLLPFPLTMLFVSPTAGWLSDRVAASKLGVPGLIVAIIGLVLLAMLPDDAGGLDVAWRLSITAAGFGFFLAPNSRLAIGNAPMHRSAAAGGVLSTSRLLGQATAAAVVGLLLGLGLGLGPVPFYVSIGFAVLAAACTMFRFNTVTAAQARQSEASAAL</sequence>
<dbReference type="Pfam" id="PF07690">
    <property type="entry name" value="MFS_1"/>
    <property type="match status" value="1"/>
</dbReference>
<feature type="transmembrane region" description="Helical" evidence="8">
    <location>
        <begin position="163"/>
        <end position="186"/>
    </location>
</feature>
<accession>A0A916YGN2</accession>
<feature type="transmembrane region" description="Helical" evidence="8">
    <location>
        <begin position="72"/>
        <end position="95"/>
    </location>
</feature>
<feature type="transmembrane region" description="Helical" evidence="8">
    <location>
        <begin position="250"/>
        <end position="267"/>
    </location>
</feature>
<feature type="domain" description="Major facilitator superfamily (MFS) profile" evidence="9">
    <location>
        <begin position="38"/>
        <end position="471"/>
    </location>
</feature>
<feature type="transmembrane region" description="Helical" evidence="8">
    <location>
        <begin position="323"/>
        <end position="342"/>
    </location>
</feature>
<keyword evidence="11" id="KW-1185">Reference proteome</keyword>
<dbReference type="InterPro" id="IPR011701">
    <property type="entry name" value="MFS"/>
</dbReference>
<evidence type="ECO:0000256" key="1">
    <source>
        <dbReference type="ARBA" id="ARBA00004651"/>
    </source>
</evidence>
<proteinExistence type="predicted"/>
<protein>
    <submittedName>
        <fullName evidence="10">Multidrug MFS transporter</fullName>
    </submittedName>
</protein>
<dbReference type="GO" id="GO:0005886">
    <property type="term" value="C:plasma membrane"/>
    <property type="evidence" value="ECO:0007669"/>
    <property type="project" value="UniProtKB-SubCell"/>
</dbReference>
<dbReference type="InterPro" id="IPR036259">
    <property type="entry name" value="MFS_trans_sf"/>
</dbReference>
<organism evidence="10 11">
    <name type="scientific">Croceicoccus pelagius</name>
    <dbReference type="NCBI Taxonomy" id="1703341"/>
    <lineage>
        <taxon>Bacteria</taxon>
        <taxon>Pseudomonadati</taxon>
        <taxon>Pseudomonadota</taxon>
        <taxon>Alphaproteobacteria</taxon>
        <taxon>Sphingomonadales</taxon>
        <taxon>Erythrobacteraceae</taxon>
        <taxon>Croceicoccus</taxon>
    </lineage>
</organism>
<feature type="transmembrane region" description="Helical" evidence="8">
    <location>
        <begin position="36"/>
        <end position="60"/>
    </location>
</feature>
<dbReference type="InterPro" id="IPR020846">
    <property type="entry name" value="MFS_dom"/>
</dbReference>
<feature type="transmembrane region" description="Helical" evidence="8">
    <location>
        <begin position="192"/>
        <end position="211"/>
    </location>
</feature>
<feature type="transmembrane region" description="Helical" evidence="8">
    <location>
        <begin position="449"/>
        <end position="467"/>
    </location>
</feature>
<feature type="transmembrane region" description="Helical" evidence="8">
    <location>
        <begin position="424"/>
        <end position="443"/>
    </location>
</feature>
<comment type="subcellular location">
    <subcellularLocation>
        <location evidence="1">Cell membrane</location>
        <topology evidence="1">Multi-pass membrane protein</topology>
    </subcellularLocation>
</comment>
<dbReference type="SUPFAM" id="SSF103473">
    <property type="entry name" value="MFS general substrate transporter"/>
    <property type="match status" value="1"/>
</dbReference>
<keyword evidence="2" id="KW-0813">Transport</keyword>
<dbReference type="PANTHER" id="PTHR42718:SF46">
    <property type="entry name" value="BLR6921 PROTEIN"/>
    <property type="match status" value="1"/>
</dbReference>
<evidence type="ECO:0000256" key="3">
    <source>
        <dbReference type="ARBA" id="ARBA00022475"/>
    </source>
</evidence>
<name>A0A916YGN2_9SPHN</name>
<evidence type="ECO:0000256" key="7">
    <source>
        <dbReference type="SAM" id="MobiDB-lite"/>
    </source>
</evidence>
<dbReference type="Proteomes" id="UP000598997">
    <property type="component" value="Unassembled WGS sequence"/>
</dbReference>
<dbReference type="OrthoDB" id="9812221at2"/>
<evidence type="ECO:0000256" key="4">
    <source>
        <dbReference type="ARBA" id="ARBA00022692"/>
    </source>
</evidence>
<comment type="caution">
    <text evidence="10">The sequence shown here is derived from an EMBL/GenBank/DDBJ whole genome shotgun (WGS) entry which is preliminary data.</text>
</comment>
<dbReference type="AlphaFoldDB" id="A0A916YGN2"/>
<dbReference type="CDD" id="cd17321">
    <property type="entry name" value="MFS_MMR_MDR_like"/>
    <property type="match status" value="1"/>
</dbReference>
<evidence type="ECO:0000256" key="5">
    <source>
        <dbReference type="ARBA" id="ARBA00022989"/>
    </source>
</evidence>
<feature type="transmembrane region" description="Helical" evidence="8">
    <location>
        <begin position="385"/>
        <end position="404"/>
    </location>
</feature>
<evidence type="ECO:0000256" key="2">
    <source>
        <dbReference type="ARBA" id="ARBA00022448"/>
    </source>
</evidence>
<feature type="compositionally biased region" description="Basic and acidic residues" evidence="7">
    <location>
        <begin position="1"/>
        <end position="10"/>
    </location>
</feature>
<keyword evidence="4 8" id="KW-0812">Transmembrane</keyword>
<gene>
    <name evidence="10" type="ORF">GCM10010989_17310</name>
</gene>
<reference evidence="10 11" key="1">
    <citation type="journal article" date="2014" name="Int. J. Syst. Evol. Microbiol.">
        <title>Complete genome sequence of Corynebacterium casei LMG S-19264T (=DSM 44701T), isolated from a smear-ripened cheese.</title>
        <authorList>
            <consortium name="US DOE Joint Genome Institute (JGI-PGF)"/>
            <person name="Walter F."/>
            <person name="Albersmeier A."/>
            <person name="Kalinowski J."/>
            <person name="Ruckert C."/>
        </authorList>
    </citation>
    <scope>NUCLEOTIDE SEQUENCE [LARGE SCALE GENOMIC DNA]</scope>
    <source>
        <strain evidence="10 11">CGMCC 1.15358</strain>
    </source>
</reference>
<evidence type="ECO:0000256" key="8">
    <source>
        <dbReference type="SAM" id="Phobius"/>
    </source>
</evidence>
<feature type="region of interest" description="Disordered" evidence="7">
    <location>
        <begin position="1"/>
        <end position="21"/>
    </location>
</feature>